<dbReference type="InterPro" id="IPR008431">
    <property type="entry name" value="CNPase"/>
</dbReference>
<dbReference type="OrthoDB" id="3231855at2759"/>
<dbReference type="Gene3D" id="3.40.50.300">
    <property type="entry name" value="P-loop containing nucleotide triphosphate hydrolases"/>
    <property type="match status" value="1"/>
</dbReference>
<proteinExistence type="predicted"/>
<organism evidence="1 2">
    <name type="scientific">Nephila pilipes</name>
    <name type="common">Giant wood spider</name>
    <name type="synonym">Nephila maculata</name>
    <dbReference type="NCBI Taxonomy" id="299642"/>
    <lineage>
        <taxon>Eukaryota</taxon>
        <taxon>Metazoa</taxon>
        <taxon>Ecdysozoa</taxon>
        <taxon>Arthropoda</taxon>
        <taxon>Chelicerata</taxon>
        <taxon>Arachnida</taxon>
        <taxon>Araneae</taxon>
        <taxon>Araneomorphae</taxon>
        <taxon>Entelegynae</taxon>
        <taxon>Araneoidea</taxon>
        <taxon>Nephilidae</taxon>
        <taxon>Nephila</taxon>
    </lineage>
</organism>
<name>A0A8X6N8A3_NEPPI</name>
<dbReference type="EMBL" id="BMAW01006541">
    <property type="protein sequence ID" value="GFS99256.1"/>
    <property type="molecule type" value="Genomic_DNA"/>
</dbReference>
<dbReference type="GO" id="GO:0005737">
    <property type="term" value="C:cytoplasm"/>
    <property type="evidence" value="ECO:0007669"/>
    <property type="project" value="TreeGrafter"/>
</dbReference>
<gene>
    <name evidence="1" type="primary">CNP</name>
    <name evidence="1" type="ORF">NPIL_563521</name>
</gene>
<dbReference type="PANTHER" id="PTHR10156">
    <property type="entry name" value="2',3'-CYCLIC-NUCLEOTIDE 3'-PHOSPHODIESTERASE"/>
    <property type="match status" value="1"/>
</dbReference>
<keyword evidence="2" id="KW-1185">Reference proteome</keyword>
<dbReference type="Gene3D" id="3.90.1740.10">
    <property type="entry name" value="2',3'-cyclic nucleotide 3'-phosphodiesterase superfamily"/>
    <property type="match status" value="1"/>
</dbReference>
<dbReference type="Proteomes" id="UP000887013">
    <property type="component" value="Unassembled WGS sequence"/>
</dbReference>
<evidence type="ECO:0000313" key="1">
    <source>
        <dbReference type="EMBL" id="GFS99256.1"/>
    </source>
</evidence>
<dbReference type="GO" id="GO:0016020">
    <property type="term" value="C:membrane"/>
    <property type="evidence" value="ECO:0007669"/>
    <property type="project" value="InterPro"/>
</dbReference>
<dbReference type="InterPro" id="IPR027417">
    <property type="entry name" value="P-loop_NTPase"/>
</dbReference>
<dbReference type="GO" id="GO:0009214">
    <property type="term" value="P:cyclic nucleotide catabolic process"/>
    <property type="evidence" value="ECO:0007669"/>
    <property type="project" value="InterPro"/>
</dbReference>
<comment type="caution">
    <text evidence="1">The sequence shown here is derived from an EMBL/GenBank/DDBJ whole genome shotgun (WGS) entry which is preliminary data.</text>
</comment>
<protein>
    <submittedName>
        <fullName evidence="1">2',3'-cyclic-nucleotide 3'-phosphodiesterase</fullName>
    </submittedName>
</protein>
<dbReference type="AlphaFoldDB" id="A0A8X6N8A3"/>
<accession>A0A8X6N8A3</accession>
<dbReference type="GO" id="GO:0004113">
    <property type="term" value="F:2',3'-cyclic-nucleotide 3'-phosphodiesterase activity"/>
    <property type="evidence" value="ECO:0007669"/>
    <property type="project" value="InterPro"/>
</dbReference>
<evidence type="ECO:0000313" key="2">
    <source>
        <dbReference type="Proteomes" id="UP000887013"/>
    </source>
</evidence>
<reference evidence="1" key="1">
    <citation type="submission" date="2020-08" db="EMBL/GenBank/DDBJ databases">
        <title>Multicomponent nature underlies the extraordinary mechanical properties of spider dragline silk.</title>
        <authorList>
            <person name="Kono N."/>
            <person name="Nakamura H."/>
            <person name="Mori M."/>
            <person name="Yoshida Y."/>
            <person name="Ohtoshi R."/>
            <person name="Malay A.D."/>
            <person name="Moran D.A.P."/>
            <person name="Tomita M."/>
            <person name="Numata K."/>
            <person name="Arakawa K."/>
        </authorList>
    </citation>
    <scope>NUCLEOTIDE SEQUENCE</scope>
</reference>
<sequence length="446" mass="51004">MSSEGEYEISKNKHIPGSDTDSSDIFLFPYTIDEETINFINEHGRIMFIIRGPPGTAKDSLTNMLVDCYPKSQVFSADSYFSNTFSRGKRDRSTLIASHDFCQKKVASACVKGVHPIIVKNTHMKIAEVQKYVNFAAEYNYTVIMAITTRKMKVTPEILAQSNTKGLDVEYFRSRLKQWEEVIPVNTGWFLNSDDSSYLINKLQTHIDYLLGDGKFCRVFDVDDEGQVLRSFSARKLLYCIAACGSNNQNHEISSYYLSEEVKEQYGQCFPIVIQGYLVTKFCIAAVVYLNETMKSLHFIKKNLFECNNYHEDISNLLHSVSLNGNFKKYTSTFDFRDIDFTSSKKTSKEDGSKKYDNILVNSCSFIILAERKNEGKPKPHLFPAKFSILFSELLNKVADENGIISMDTFSELEDGYKCFRLSDDSWIIRPPTNLIFKSVFTGLYI</sequence>
<dbReference type="PANTHER" id="PTHR10156:SF0">
    <property type="entry name" value="2',3'-CYCLIC-NUCLEOTIDE 3'-PHOSPHODIESTERASE"/>
    <property type="match status" value="1"/>
</dbReference>